<name>A0A8S9Q5X8_BRACR</name>
<organism evidence="1 2">
    <name type="scientific">Brassica cretica</name>
    <name type="common">Mustard</name>
    <dbReference type="NCBI Taxonomy" id="69181"/>
    <lineage>
        <taxon>Eukaryota</taxon>
        <taxon>Viridiplantae</taxon>
        <taxon>Streptophyta</taxon>
        <taxon>Embryophyta</taxon>
        <taxon>Tracheophyta</taxon>
        <taxon>Spermatophyta</taxon>
        <taxon>Magnoliopsida</taxon>
        <taxon>eudicotyledons</taxon>
        <taxon>Gunneridae</taxon>
        <taxon>Pentapetalae</taxon>
        <taxon>rosids</taxon>
        <taxon>malvids</taxon>
        <taxon>Brassicales</taxon>
        <taxon>Brassicaceae</taxon>
        <taxon>Brassiceae</taxon>
        <taxon>Brassica</taxon>
    </lineage>
</organism>
<comment type="caution">
    <text evidence="1">The sequence shown here is derived from an EMBL/GenBank/DDBJ whole genome shotgun (WGS) entry which is preliminary data.</text>
</comment>
<dbReference type="AlphaFoldDB" id="A0A8S9Q5X8"/>
<evidence type="ECO:0000313" key="2">
    <source>
        <dbReference type="Proteomes" id="UP000712600"/>
    </source>
</evidence>
<sequence length="124" mass="13995">MSDHTSPTAPDIPYDHSVYTELIFPSDCSDQTGRIVLSDHPDCTDGLIRHIDQFMNFDHLNFSKARILKLSDDLASIWSRSVRENHPSDHMDHTGRILLLTVGHTAGYNESGQWQPKGSFDQST</sequence>
<gene>
    <name evidence="1" type="ORF">F2Q69_00023425</name>
</gene>
<proteinExistence type="predicted"/>
<dbReference type="EMBL" id="QGKX02001290">
    <property type="protein sequence ID" value="KAF3536391.1"/>
    <property type="molecule type" value="Genomic_DNA"/>
</dbReference>
<accession>A0A8S9Q5X8</accession>
<reference evidence="1" key="1">
    <citation type="submission" date="2019-12" db="EMBL/GenBank/DDBJ databases">
        <title>Genome sequencing and annotation of Brassica cretica.</title>
        <authorList>
            <person name="Studholme D.J."/>
            <person name="Sarris P."/>
        </authorList>
    </citation>
    <scope>NUCLEOTIDE SEQUENCE</scope>
    <source>
        <strain evidence="1">PFS-109/04</strain>
        <tissue evidence="1">Leaf</tissue>
    </source>
</reference>
<evidence type="ECO:0000313" key="1">
    <source>
        <dbReference type="EMBL" id="KAF3536391.1"/>
    </source>
</evidence>
<dbReference type="Proteomes" id="UP000712600">
    <property type="component" value="Unassembled WGS sequence"/>
</dbReference>
<protein>
    <submittedName>
        <fullName evidence="1">Uncharacterized protein</fullName>
    </submittedName>
</protein>